<evidence type="ECO:0000256" key="10">
    <source>
        <dbReference type="PIRSR" id="PIRSR623612-1"/>
    </source>
</evidence>
<evidence type="ECO:0000256" key="5">
    <source>
        <dbReference type="ARBA" id="ARBA00022729"/>
    </source>
</evidence>
<dbReference type="GO" id="GO:0046872">
    <property type="term" value="F:metal ion binding"/>
    <property type="evidence" value="ECO:0007669"/>
    <property type="project" value="UniProtKB-UniRule"/>
</dbReference>
<proteinExistence type="inferred from homology"/>
<dbReference type="Gene3D" id="3.10.450.40">
    <property type="match status" value="1"/>
</dbReference>
<evidence type="ECO:0000256" key="1">
    <source>
        <dbReference type="ARBA" id="ARBA00001947"/>
    </source>
</evidence>
<feature type="chain" id="PRO_5023066583" description="Neutral metalloproteinase" evidence="11">
    <location>
        <begin position="29"/>
        <end position="613"/>
    </location>
</feature>
<dbReference type="GO" id="GO:0004222">
    <property type="term" value="F:metalloendopeptidase activity"/>
    <property type="evidence" value="ECO:0007669"/>
    <property type="project" value="UniProtKB-UniRule"/>
</dbReference>
<dbReference type="Pfam" id="PF02868">
    <property type="entry name" value="Peptidase_M4_C"/>
    <property type="match status" value="1"/>
</dbReference>
<dbReference type="InterPro" id="IPR025711">
    <property type="entry name" value="PepSY"/>
</dbReference>
<dbReference type="CDD" id="cd09597">
    <property type="entry name" value="M4_TLP"/>
    <property type="match status" value="1"/>
</dbReference>
<evidence type="ECO:0000259" key="16">
    <source>
        <dbReference type="Pfam" id="PF07504"/>
    </source>
</evidence>
<evidence type="ECO:0000256" key="6">
    <source>
        <dbReference type="ARBA" id="ARBA00022801"/>
    </source>
</evidence>
<dbReference type="Pfam" id="PF03413">
    <property type="entry name" value="PepSY"/>
    <property type="match status" value="1"/>
</dbReference>
<evidence type="ECO:0000259" key="14">
    <source>
        <dbReference type="Pfam" id="PF03413"/>
    </source>
</evidence>
<evidence type="ECO:0000256" key="3">
    <source>
        <dbReference type="ARBA" id="ARBA00022670"/>
    </source>
</evidence>
<dbReference type="RefSeq" id="WP_115301655.1">
    <property type="nucleotide sequence ID" value="NZ_CAAAHO010000006.1"/>
</dbReference>
<dbReference type="InterPro" id="IPR007280">
    <property type="entry name" value="Peptidase_C_arc/bac"/>
</dbReference>
<feature type="domain" description="FTP" evidence="16">
    <location>
        <begin position="55"/>
        <end position="103"/>
    </location>
</feature>
<dbReference type="InterPro" id="IPR050728">
    <property type="entry name" value="Zinc_Metalloprotease_M4"/>
</dbReference>
<dbReference type="InterPro" id="IPR023612">
    <property type="entry name" value="Peptidase_M4"/>
</dbReference>
<dbReference type="InterPro" id="IPR011096">
    <property type="entry name" value="FTP_domain"/>
</dbReference>
<keyword evidence="3 11" id="KW-0645">Protease</keyword>
<dbReference type="EMBL" id="UGNV01000001">
    <property type="protein sequence ID" value="STX27866.1"/>
    <property type="molecule type" value="Genomic_DNA"/>
</dbReference>
<feature type="domain" description="PepSY" evidence="14">
    <location>
        <begin position="119"/>
        <end position="192"/>
    </location>
</feature>
<sequence>MKLPPYNRIAPIFLSSLLALATADPIYASDQVFTDDENVSGYDINAVVGLGQSYDFKLMTEVTLPNGVNKHKFLQYYLGVPVWGMSLSATKLDNGELNHITGKYLVNIEEDLASVVPTLSKEQAFTIAVNSKNLSPKAKASIVNQESNTYVMQDNQQKARLIYEVSFMIEGDKPSRPFFIIDANSGEIIDQWEGLTTSKNAIGPGGNQKTGQYNYGTDYGFLIVSDTCQMSSPNVDTYDMKNLTSGGVLHQFSCTGNPPINTYKLTNGAFSPINDAHYFGNVVFDMYKQWFNKSPLTMKLKLRVHYGNNYENAFWDGQQMTFGDGYTRFYPLVSMDVVAHEVSHGFTQQNSNLVYSGQPGGINEAFSDMAGEATEYFTNPSKPEGQRNDWLVGGTIMKNGVALRYFDDPTKDGRSIGHAKDYRDGLNVHYSSGVFNKAYYTIAKKPTWNTEKAFRIFVLANQIYWNRNSNFVDAACGVKKAGQDLGYNTQDIVDAFNVVGVDASCDGTNPTETELKNGVPVANLSGTKGDEKHWYVNVPAGKSVLTVKISGGTGDADLYVQFGEKPTTTKFQCRPYKSGNAETCTFNSPQAGKYYVMVRAYANYSGVTLATTY</sequence>
<protein>
    <recommendedName>
        <fullName evidence="11">Neutral metalloproteinase</fullName>
        <ecNumber evidence="11">3.4.24.-</ecNumber>
    </recommendedName>
</protein>
<dbReference type="Proteomes" id="UP000254968">
    <property type="component" value="Unassembled WGS sequence"/>
</dbReference>
<dbReference type="GO" id="GO:0006508">
    <property type="term" value="P:proteolysis"/>
    <property type="evidence" value="ECO:0007669"/>
    <property type="project" value="UniProtKB-KW"/>
</dbReference>
<evidence type="ECO:0000256" key="11">
    <source>
        <dbReference type="RuleBase" id="RU366073"/>
    </source>
</evidence>
<dbReference type="Gene3D" id="2.60.120.380">
    <property type="match status" value="1"/>
</dbReference>
<evidence type="ECO:0000259" key="13">
    <source>
        <dbReference type="Pfam" id="PF02868"/>
    </source>
</evidence>
<evidence type="ECO:0000256" key="8">
    <source>
        <dbReference type="ARBA" id="ARBA00023049"/>
    </source>
</evidence>
<dbReference type="Gene3D" id="3.10.170.10">
    <property type="match status" value="1"/>
</dbReference>
<organism evidence="17 18">
    <name type="scientific">Legionella beliardensis</name>
    <dbReference type="NCBI Taxonomy" id="91822"/>
    <lineage>
        <taxon>Bacteria</taxon>
        <taxon>Pseudomonadati</taxon>
        <taxon>Pseudomonadota</taxon>
        <taxon>Gammaproteobacteria</taxon>
        <taxon>Legionellales</taxon>
        <taxon>Legionellaceae</taxon>
        <taxon>Legionella</taxon>
    </lineage>
</organism>
<dbReference type="InterPro" id="IPR027268">
    <property type="entry name" value="Peptidase_M4/M1_CTD_sf"/>
</dbReference>
<evidence type="ECO:0000256" key="7">
    <source>
        <dbReference type="ARBA" id="ARBA00022833"/>
    </source>
</evidence>
<evidence type="ECO:0000313" key="17">
    <source>
        <dbReference type="EMBL" id="STX27866.1"/>
    </source>
</evidence>
<feature type="active site" description="Proton donor" evidence="10">
    <location>
        <position position="429"/>
    </location>
</feature>
<dbReference type="PANTHER" id="PTHR33794:SF1">
    <property type="entry name" value="BACILLOLYSIN"/>
    <property type="match status" value="1"/>
</dbReference>
<comment type="similarity">
    <text evidence="2 11">Belongs to the peptidase M4 family.</text>
</comment>
<name>A0A378HZY5_9GAMM</name>
<dbReference type="PANTHER" id="PTHR33794">
    <property type="entry name" value="BACILLOLYSIN"/>
    <property type="match status" value="1"/>
</dbReference>
<evidence type="ECO:0000256" key="4">
    <source>
        <dbReference type="ARBA" id="ARBA00022723"/>
    </source>
</evidence>
<evidence type="ECO:0000259" key="15">
    <source>
        <dbReference type="Pfam" id="PF04151"/>
    </source>
</evidence>
<evidence type="ECO:0000256" key="9">
    <source>
        <dbReference type="ARBA" id="ARBA00023145"/>
    </source>
</evidence>
<feature type="active site" evidence="10">
    <location>
        <position position="341"/>
    </location>
</feature>
<dbReference type="Pfam" id="PF07504">
    <property type="entry name" value="FTP"/>
    <property type="match status" value="1"/>
</dbReference>
<dbReference type="FunFam" id="2.60.120.380:FF:000013">
    <property type="entry name" value="Alkaline serine protease"/>
    <property type="match status" value="1"/>
</dbReference>
<dbReference type="EC" id="3.4.24.-" evidence="11"/>
<accession>A0A378HZY5</accession>
<dbReference type="PRINTS" id="PR00730">
    <property type="entry name" value="THERMOLYSIN"/>
</dbReference>
<dbReference type="InterPro" id="IPR001570">
    <property type="entry name" value="Peptidase_M4_C_domain"/>
</dbReference>
<dbReference type="Pfam" id="PF04151">
    <property type="entry name" value="PPC"/>
    <property type="match status" value="1"/>
</dbReference>
<gene>
    <name evidence="17" type="primary">empA</name>
    <name evidence="17" type="ORF">NCTC13315_00387</name>
</gene>
<keyword evidence="9" id="KW-0865">Zymogen</keyword>
<keyword evidence="11" id="KW-0964">Secreted</keyword>
<reference evidence="17 18" key="1">
    <citation type="submission" date="2018-06" db="EMBL/GenBank/DDBJ databases">
        <authorList>
            <consortium name="Pathogen Informatics"/>
            <person name="Doyle S."/>
        </authorList>
    </citation>
    <scope>NUCLEOTIDE SEQUENCE [LARGE SCALE GENOMIC DNA]</scope>
    <source>
        <strain evidence="17 18">NCTC13315</strain>
    </source>
</reference>
<feature type="domain" description="Peptidase M4" evidence="12">
    <location>
        <begin position="209"/>
        <end position="348"/>
    </location>
</feature>
<keyword evidence="7 11" id="KW-0862">Zinc</keyword>
<keyword evidence="8 11" id="KW-0482">Metalloprotease</keyword>
<dbReference type="Gene3D" id="3.10.450.490">
    <property type="match status" value="1"/>
</dbReference>
<evidence type="ECO:0000313" key="18">
    <source>
        <dbReference type="Proteomes" id="UP000254968"/>
    </source>
</evidence>
<dbReference type="GO" id="GO:0005576">
    <property type="term" value="C:extracellular region"/>
    <property type="evidence" value="ECO:0007669"/>
    <property type="project" value="UniProtKB-SubCell"/>
</dbReference>
<keyword evidence="4" id="KW-0479">Metal-binding</keyword>
<evidence type="ECO:0000256" key="2">
    <source>
        <dbReference type="ARBA" id="ARBA00009388"/>
    </source>
</evidence>
<feature type="domain" description="Peptidase C-terminal archaeal/bacterial" evidence="15">
    <location>
        <begin position="532"/>
        <end position="600"/>
    </location>
</feature>
<evidence type="ECO:0000259" key="12">
    <source>
        <dbReference type="Pfam" id="PF01447"/>
    </source>
</evidence>
<comment type="subcellular location">
    <subcellularLocation>
        <location evidence="11">Secreted</location>
    </subcellularLocation>
</comment>
<comment type="cofactor">
    <cofactor evidence="1 11">
        <name>Zn(2+)</name>
        <dbReference type="ChEBI" id="CHEBI:29105"/>
    </cofactor>
</comment>
<dbReference type="Gene3D" id="1.10.390.10">
    <property type="entry name" value="Neutral Protease Domain 2"/>
    <property type="match status" value="1"/>
</dbReference>
<feature type="domain" description="Peptidase M4 C-terminal" evidence="13">
    <location>
        <begin position="351"/>
        <end position="501"/>
    </location>
</feature>
<dbReference type="AlphaFoldDB" id="A0A378HZY5"/>
<dbReference type="SUPFAM" id="SSF55486">
    <property type="entry name" value="Metalloproteases ('zincins'), catalytic domain"/>
    <property type="match status" value="1"/>
</dbReference>
<dbReference type="InterPro" id="IPR013856">
    <property type="entry name" value="Peptidase_M4_domain"/>
</dbReference>
<comment type="function">
    <text evidence="11">Extracellular zinc metalloprotease.</text>
</comment>
<dbReference type="Pfam" id="PF01447">
    <property type="entry name" value="Peptidase_M4"/>
    <property type="match status" value="1"/>
</dbReference>
<feature type="signal peptide" evidence="11">
    <location>
        <begin position="1"/>
        <end position="28"/>
    </location>
</feature>
<keyword evidence="5 11" id="KW-0732">Signal</keyword>
<keyword evidence="18" id="KW-1185">Reference proteome</keyword>
<dbReference type="OrthoDB" id="5378341at2"/>
<keyword evidence="6 11" id="KW-0378">Hydrolase</keyword>